<accession>A0A512M2A8</accession>
<evidence type="ECO:0000313" key="2">
    <source>
        <dbReference type="EMBL" id="GEP40874.1"/>
    </source>
</evidence>
<dbReference type="OrthoDB" id="982018at2"/>
<feature type="domain" description="DUF7868" evidence="1">
    <location>
        <begin position="8"/>
        <end position="160"/>
    </location>
</feature>
<dbReference type="EMBL" id="BKAG01000001">
    <property type="protein sequence ID" value="GEP40874.1"/>
    <property type="molecule type" value="Genomic_DNA"/>
</dbReference>
<dbReference type="Proteomes" id="UP000321577">
    <property type="component" value="Unassembled WGS sequence"/>
</dbReference>
<keyword evidence="3" id="KW-1185">Reference proteome</keyword>
<gene>
    <name evidence="2" type="ORF">BGE01nite_01650</name>
</gene>
<dbReference type="InterPro" id="IPR057190">
    <property type="entry name" value="DUF7868"/>
</dbReference>
<sequence>MSDPSQASTVGSTTQALQLAPTGASVVLPVQPEACRALAAALETKSGADPRGEVYLRLEGITGDQPTLLDVYLSVPEGAAAAAHPEHHLGTVGLYGLVQSSMKDKHGGGGQGMGFSLDATCLFKRLRLAGPPVPSGIRVDVIPKRPLPEKGRIIIGKIHLLHAQEH</sequence>
<evidence type="ECO:0000313" key="3">
    <source>
        <dbReference type="Proteomes" id="UP000321577"/>
    </source>
</evidence>
<protein>
    <recommendedName>
        <fullName evidence="1">DUF7868 domain-containing protein</fullName>
    </recommendedName>
</protein>
<dbReference type="RefSeq" id="WP_146848352.1">
    <property type="nucleotide sequence ID" value="NZ_BKAG01000001.1"/>
</dbReference>
<reference evidence="2 3" key="1">
    <citation type="submission" date="2019-07" db="EMBL/GenBank/DDBJ databases">
        <title>Whole genome shotgun sequence of Brevifollis gellanilyticus NBRC 108608.</title>
        <authorList>
            <person name="Hosoyama A."/>
            <person name="Uohara A."/>
            <person name="Ohji S."/>
            <person name="Ichikawa N."/>
        </authorList>
    </citation>
    <scope>NUCLEOTIDE SEQUENCE [LARGE SCALE GENOMIC DNA]</scope>
    <source>
        <strain evidence="2 3">NBRC 108608</strain>
    </source>
</reference>
<dbReference type="Pfam" id="PF25271">
    <property type="entry name" value="DUF7868"/>
    <property type="match status" value="1"/>
</dbReference>
<evidence type="ECO:0000259" key="1">
    <source>
        <dbReference type="Pfam" id="PF25271"/>
    </source>
</evidence>
<name>A0A512M2A8_9BACT</name>
<dbReference type="AlphaFoldDB" id="A0A512M2A8"/>
<comment type="caution">
    <text evidence="2">The sequence shown here is derived from an EMBL/GenBank/DDBJ whole genome shotgun (WGS) entry which is preliminary data.</text>
</comment>
<organism evidence="2 3">
    <name type="scientific">Brevifollis gellanilyticus</name>
    <dbReference type="NCBI Taxonomy" id="748831"/>
    <lineage>
        <taxon>Bacteria</taxon>
        <taxon>Pseudomonadati</taxon>
        <taxon>Verrucomicrobiota</taxon>
        <taxon>Verrucomicrobiia</taxon>
        <taxon>Verrucomicrobiales</taxon>
        <taxon>Verrucomicrobiaceae</taxon>
    </lineage>
</organism>
<proteinExistence type="predicted"/>